<dbReference type="STRING" id="131310.A0A0N5A6I0"/>
<proteinExistence type="inferred from homology"/>
<accession>A0A0N5A6I0</accession>
<evidence type="ECO:0000256" key="10">
    <source>
        <dbReference type="PIRSR" id="PIRSR601461-1"/>
    </source>
</evidence>
<evidence type="ECO:0000313" key="14">
    <source>
        <dbReference type="WBParaSite" id="PTRK_0001760300.1"/>
    </source>
</evidence>
<evidence type="ECO:0000256" key="1">
    <source>
        <dbReference type="ARBA" id="ARBA00004613"/>
    </source>
</evidence>
<feature type="active site" evidence="10">
    <location>
        <position position="245"/>
    </location>
</feature>
<keyword evidence="13" id="KW-1185">Reference proteome</keyword>
<reference evidence="14" key="1">
    <citation type="submission" date="2017-02" db="UniProtKB">
        <authorList>
            <consortium name="WormBaseParasite"/>
        </authorList>
    </citation>
    <scope>IDENTIFICATION</scope>
</reference>
<evidence type="ECO:0000256" key="3">
    <source>
        <dbReference type="ARBA" id="ARBA00022525"/>
    </source>
</evidence>
<name>A0A0N5A6I0_PARTI</name>
<feature type="disulfide bond" evidence="11">
    <location>
        <begin position="34"/>
        <end position="73"/>
    </location>
</feature>
<keyword evidence="4" id="KW-0645">Protease</keyword>
<sequence length="356" mass="38567">MIYLANITIGTPGQQFVIIPDTGSSNLWVPDKTCGQSATQECPAYCKDASLCEFLCEVECCVRENKPKLLNICDGKHKFDSSKSSTYILKDQKFVIKYGSGSAEGYLGTDTVTMLGSGQNLVIPSTTFGQATLIAPQLANTATDGILGLAFTSLAVDGITPPIINAISQNLLDQSLFTVYLQHLGRSSLQGQDGGIFTYGAIDTDNCNSQIDYYKLSSATYWQFLIDGIDIGKTSIDKRWNVISDTGTSLIGGPFTAIEKIANVVGAKFSSHFGAYIINCESNIPEFVIKIGGKKYSIPSKFLIDEIISGTCMLGMFSMNTGGYGPQWILGDPFIMSYCQIYDIQNKRIGFALAKD</sequence>
<dbReference type="Gene3D" id="2.40.70.10">
    <property type="entry name" value="Acid Proteases"/>
    <property type="match status" value="3"/>
</dbReference>
<dbReference type="InterPro" id="IPR033121">
    <property type="entry name" value="PEPTIDASE_A1"/>
</dbReference>
<dbReference type="PRINTS" id="PR00792">
    <property type="entry name" value="PEPSIN"/>
</dbReference>
<dbReference type="InterPro" id="IPR001461">
    <property type="entry name" value="Aspartic_peptidase_A1"/>
</dbReference>
<evidence type="ECO:0000256" key="8">
    <source>
        <dbReference type="ARBA" id="ARBA00023157"/>
    </source>
</evidence>
<evidence type="ECO:0000256" key="9">
    <source>
        <dbReference type="ARBA" id="ARBA00023180"/>
    </source>
</evidence>
<dbReference type="InterPro" id="IPR034164">
    <property type="entry name" value="Pepsin-like_dom"/>
</dbReference>
<keyword evidence="6" id="KW-0064">Aspartyl protease</keyword>
<dbReference type="GO" id="GO:0005576">
    <property type="term" value="C:extracellular region"/>
    <property type="evidence" value="ECO:0007669"/>
    <property type="project" value="UniProtKB-SubCell"/>
</dbReference>
<organism evidence="13 14">
    <name type="scientific">Parastrongyloides trichosuri</name>
    <name type="common">Possum-specific nematode worm</name>
    <dbReference type="NCBI Taxonomy" id="131310"/>
    <lineage>
        <taxon>Eukaryota</taxon>
        <taxon>Metazoa</taxon>
        <taxon>Ecdysozoa</taxon>
        <taxon>Nematoda</taxon>
        <taxon>Chromadorea</taxon>
        <taxon>Rhabditida</taxon>
        <taxon>Tylenchina</taxon>
        <taxon>Panagrolaimomorpha</taxon>
        <taxon>Strongyloidoidea</taxon>
        <taxon>Strongyloididae</taxon>
        <taxon>Parastrongyloides</taxon>
    </lineage>
</organism>
<evidence type="ECO:0000256" key="2">
    <source>
        <dbReference type="ARBA" id="ARBA00007447"/>
    </source>
</evidence>
<dbReference type="GO" id="GO:0006508">
    <property type="term" value="P:proteolysis"/>
    <property type="evidence" value="ECO:0007669"/>
    <property type="project" value="UniProtKB-KW"/>
</dbReference>
<keyword evidence="9" id="KW-0325">Glycoprotein</keyword>
<dbReference type="Pfam" id="PF00026">
    <property type="entry name" value="Asp"/>
    <property type="match status" value="1"/>
</dbReference>
<comment type="similarity">
    <text evidence="2">Belongs to the peptidase A1 family.</text>
</comment>
<dbReference type="InterPro" id="IPR021109">
    <property type="entry name" value="Peptidase_aspartic_dom_sf"/>
</dbReference>
<dbReference type="AlphaFoldDB" id="A0A0N5A6I0"/>
<evidence type="ECO:0000256" key="7">
    <source>
        <dbReference type="ARBA" id="ARBA00022801"/>
    </source>
</evidence>
<feature type="active site" evidence="10">
    <location>
        <position position="21"/>
    </location>
</feature>
<feature type="domain" description="Peptidase A1" evidence="12">
    <location>
        <begin position="3"/>
        <end position="352"/>
    </location>
</feature>
<dbReference type="FunFam" id="2.40.70.10:FF:000058">
    <property type="entry name" value="ASpartyl Protease"/>
    <property type="match status" value="1"/>
</dbReference>
<dbReference type="CDD" id="cd05471">
    <property type="entry name" value="pepsin_like"/>
    <property type="match status" value="1"/>
</dbReference>
<evidence type="ECO:0000313" key="13">
    <source>
        <dbReference type="Proteomes" id="UP000038045"/>
    </source>
</evidence>
<keyword evidence="3" id="KW-0964">Secreted</keyword>
<keyword evidence="8 11" id="KW-1015">Disulfide bond</keyword>
<evidence type="ECO:0000259" key="12">
    <source>
        <dbReference type="PROSITE" id="PS51767"/>
    </source>
</evidence>
<evidence type="ECO:0000256" key="11">
    <source>
        <dbReference type="PIRSR" id="PIRSR601461-2"/>
    </source>
</evidence>
<dbReference type="GO" id="GO:0004190">
    <property type="term" value="F:aspartic-type endopeptidase activity"/>
    <property type="evidence" value="ECO:0007669"/>
    <property type="project" value="UniProtKB-KW"/>
</dbReference>
<dbReference type="SUPFAM" id="SSF50630">
    <property type="entry name" value="Acid proteases"/>
    <property type="match status" value="1"/>
</dbReference>
<keyword evidence="7" id="KW-0378">Hydrolase</keyword>
<dbReference type="PANTHER" id="PTHR47966:SF45">
    <property type="entry name" value="PEPTIDASE A1 DOMAIN-CONTAINING PROTEIN"/>
    <property type="match status" value="1"/>
</dbReference>
<evidence type="ECO:0000256" key="4">
    <source>
        <dbReference type="ARBA" id="ARBA00022670"/>
    </source>
</evidence>
<dbReference type="PROSITE" id="PS51767">
    <property type="entry name" value="PEPTIDASE_A1"/>
    <property type="match status" value="1"/>
</dbReference>
<protein>
    <submittedName>
        <fullName evidence="14">Peptidase A1 domain-containing protein</fullName>
    </submittedName>
</protein>
<keyword evidence="5" id="KW-0732">Signal</keyword>
<comment type="subcellular location">
    <subcellularLocation>
        <location evidence="1">Secreted</location>
    </subcellularLocation>
</comment>
<dbReference type="WBParaSite" id="PTRK_0001760300.1">
    <property type="protein sequence ID" value="PTRK_0001760300.1"/>
    <property type="gene ID" value="PTRK_0001760300"/>
</dbReference>
<evidence type="ECO:0000256" key="5">
    <source>
        <dbReference type="ARBA" id="ARBA00022729"/>
    </source>
</evidence>
<dbReference type="Proteomes" id="UP000038045">
    <property type="component" value="Unplaced"/>
</dbReference>
<dbReference type="GO" id="GO:0005764">
    <property type="term" value="C:lysosome"/>
    <property type="evidence" value="ECO:0007669"/>
    <property type="project" value="TreeGrafter"/>
</dbReference>
<dbReference type="PANTHER" id="PTHR47966">
    <property type="entry name" value="BETA-SITE APP-CLEAVING ENZYME, ISOFORM A-RELATED"/>
    <property type="match status" value="1"/>
</dbReference>
<evidence type="ECO:0000256" key="6">
    <source>
        <dbReference type="ARBA" id="ARBA00022750"/>
    </source>
</evidence>